<organism evidence="2 3">
    <name type="scientific">Periplaneta americana</name>
    <name type="common">American cockroach</name>
    <name type="synonym">Blatta americana</name>
    <dbReference type="NCBI Taxonomy" id="6978"/>
    <lineage>
        <taxon>Eukaryota</taxon>
        <taxon>Metazoa</taxon>
        <taxon>Ecdysozoa</taxon>
        <taxon>Arthropoda</taxon>
        <taxon>Hexapoda</taxon>
        <taxon>Insecta</taxon>
        <taxon>Pterygota</taxon>
        <taxon>Neoptera</taxon>
        <taxon>Polyneoptera</taxon>
        <taxon>Dictyoptera</taxon>
        <taxon>Blattodea</taxon>
        <taxon>Blattoidea</taxon>
        <taxon>Blattidae</taxon>
        <taxon>Blattinae</taxon>
        <taxon>Periplaneta</taxon>
    </lineage>
</organism>
<evidence type="ECO:0000256" key="1">
    <source>
        <dbReference type="SAM" id="Phobius"/>
    </source>
</evidence>
<evidence type="ECO:0000313" key="3">
    <source>
        <dbReference type="Proteomes" id="UP001148838"/>
    </source>
</evidence>
<keyword evidence="1" id="KW-0812">Transmembrane</keyword>
<comment type="caution">
    <text evidence="2">The sequence shown here is derived from an EMBL/GenBank/DDBJ whole genome shotgun (WGS) entry which is preliminary data.</text>
</comment>
<dbReference type="Proteomes" id="UP001148838">
    <property type="component" value="Unassembled WGS sequence"/>
</dbReference>
<sequence>MEPAARHYPAMRSPSCQRNPIKIGTDGGLTVSEGGSEPPGFQKAISHLNAIDLDRDRTRNLEYRRPALYRLRYRGRSVAVTMVFVIFIITFVSSHYRRLVIIAAVVIVTVIVVPVIVVPAIVVVHIIVVINVKEERNIECNYHRTPVVEGGSKQCFRFSTVNPKIFLDTWLWCGTQCILCPIKDPFKEYKTNFSAASLDNRCNENRKHRLLPSPRLEFDDTGVKHKSLY</sequence>
<name>A0ABQ8T5F4_PERAM</name>
<keyword evidence="1" id="KW-0472">Membrane</keyword>
<accession>A0ABQ8T5F4</accession>
<evidence type="ECO:0000313" key="2">
    <source>
        <dbReference type="EMBL" id="KAJ4441226.1"/>
    </source>
</evidence>
<dbReference type="EMBL" id="JAJSOF020000015">
    <property type="protein sequence ID" value="KAJ4441226.1"/>
    <property type="molecule type" value="Genomic_DNA"/>
</dbReference>
<protein>
    <submittedName>
        <fullName evidence="2">Uncharacterized protein</fullName>
    </submittedName>
</protein>
<reference evidence="2 3" key="1">
    <citation type="journal article" date="2022" name="Allergy">
        <title>Genome assembly and annotation of Periplaneta americana reveal a comprehensive cockroach allergen profile.</title>
        <authorList>
            <person name="Wang L."/>
            <person name="Xiong Q."/>
            <person name="Saelim N."/>
            <person name="Wang L."/>
            <person name="Nong W."/>
            <person name="Wan A.T."/>
            <person name="Shi M."/>
            <person name="Liu X."/>
            <person name="Cao Q."/>
            <person name="Hui J.H.L."/>
            <person name="Sookrung N."/>
            <person name="Leung T.F."/>
            <person name="Tungtrongchitr A."/>
            <person name="Tsui S.K.W."/>
        </authorList>
    </citation>
    <scope>NUCLEOTIDE SEQUENCE [LARGE SCALE GENOMIC DNA]</scope>
    <source>
        <strain evidence="2">PWHHKU_190912</strain>
    </source>
</reference>
<feature type="transmembrane region" description="Helical" evidence="1">
    <location>
        <begin position="99"/>
        <end position="128"/>
    </location>
</feature>
<keyword evidence="3" id="KW-1185">Reference proteome</keyword>
<proteinExistence type="predicted"/>
<keyword evidence="1" id="KW-1133">Transmembrane helix</keyword>
<feature type="transmembrane region" description="Helical" evidence="1">
    <location>
        <begin position="73"/>
        <end position="93"/>
    </location>
</feature>
<gene>
    <name evidence="2" type="ORF">ANN_11077</name>
</gene>